<keyword evidence="4" id="KW-1185">Reference proteome</keyword>
<dbReference type="Proteomes" id="UP000004994">
    <property type="component" value="Chromosome 12"/>
</dbReference>
<organism evidence="3">
    <name type="scientific">Solanum lycopersicum</name>
    <name type="common">Tomato</name>
    <name type="synonym">Lycopersicon esculentum</name>
    <dbReference type="NCBI Taxonomy" id="4081"/>
    <lineage>
        <taxon>Eukaryota</taxon>
        <taxon>Viridiplantae</taxon>
        <taxon>Streptophyta</taxon>
        <taxon>Embryophyta</taxon>
        <taxon>Tracheophyta</taxon>
        <taxon>Spermatophyta</taxon>
        <taxon>Magnoliopsida</taxon>
        <taxon>eudicotyledons</taxon>
        <taxon>Gunneridae</taxon>
        <taxon>Pentapetalae</taxon>
        <taxon>asterids</taxon>
        <taxon>lamiids</taxon>
        <taxon>Solanales</taxon>
        <taxon>Solanaceae</taxon>
        <taxon>Solanoideae</taxon>
        <taxon>Solaneae</taxon>
        <taxon>Solanum</taxon>
        <taxon>Solanum subgen. Lycopersicon</taxon>
    </lineage>
</organism>
<feature type="domain" description="Reverse transcriptase Ty1/copia-type" evidence="2">
    <location>
        <begin position="223"/>
        <end position="291"/>
    </location>
</feature>
<proteinExistence type="predicted"/>
<evidence type="ECO:0000313" key="3">
    <source>
        <dbReference type="EnsemblPlants" id="Solyc12g040643.1.1"/>
    </source>
</evidence>
<accession>A0A3Q7J884</accession>
<dbReference type="Gramene" id="Solyc12g040643.1.1">
    <property type="protein sequence ID" value="Solyc12g040643.1.1"/>
    <property type="gene ID" value="Solyc12g040643.1"/>
</dbReference>
<reference evidence="3" key="1">
    <citation type="journal article" date="2012" name="Nature">
        <title>The tomato genome sequence provides insights into fleshy fruit evolution.</title>
        <authorList>
            <consortium name="Tomato Genome Consortium"/>
        </authorList>
    </citation>
    <scope>NUCLEOTIDE SEQUENCE [LARGE SCALE GENOMIC DNA]</scope>
    <source>
        <strain evidence="3">cv. Heinz 1706</strain>
    </source>
</reference>
<name>A0A3Q7J884_SOLLC</name>
<feature type="region of interest" description="Disordered" evidence="1">
    <location>
        <begin position="1"/>
        <end position="23"/>
    </location>
</feature>
<evidence type="ECO:0000256" key="1">
    <source>
        <dbReference type="SAM" id="MobiDB-lite"/>
    </source>
</evidence>
<dbReference type="InParanoid" id="A0A3Q7J884"/>
<dbReference type="PANTHER" id="PTHR11439:SF478">
    <property type="entry name" value="REVERSE TRANSCRIPTASE TY1_COPIA-TYPE DOMAIN-CONTAINING PROTEIN"/>
    <property type="match status" value="1"/>
</dbReference>
<feature type="compositionally biased region" description="Polar residues" evidence="1">
    <location>
        <begin position="9"/>
        <end position="23"/>
    </location>
</feature>
<reference evidence="3" key="2">
    <citation type="submission" date="2019-01" db="UniProtKB">
        <authorList>
            <consortium name="EnsemblPlants"/>
        </authorList>
    </citation>
    <scope>IDENTIFICATION</scope>
    <source>
        <strain evidence="3">cv. Heinz 1706</strain>
    </source>
</reference>
<dbReference type="AlphaFoldDB" id="A0A3Q7J884"/>
<evidence type="ECO:0000313" key="4">
    <source>
        <dbReference type="Proteomes" id="UP000004994"/>
    </source>
</evidence>
<evidence type="ECO:0000259" key="2">
    <source>
        <dbReference type="Pfam" id="PF07727"/>
    </source>
</evidence>
<dbReference type="InterPro" id="IPR013103">
    <property type="entry name" value="RVT_2"/>
</dbReference>
<dbReference type="STRING" id="4081.A0A3Q7J884"/>
<protein>
    <recommendedName>
        <fullName evidence="2">Reverse transcriptase Ty1/copia-type domain-containing protein</fullName>
    </recommendedName>
</protein>
<dbReference type="PANTHER" id="PTHR11439">
    <property type="entry name" value="GAG-POL-RELATED RETROTRANSPOSON"/>
    <property type="match status" value="1"/>
</dbReference>
<dbReference type="Pfam" id="PF07727">
    <property type="entry name" value="RVT_2"/>
    <property type="match status" value="1"/>
</dbReference>
<dbReference type="EnsemblPlants" id="Solyc12g040643.1.1">
    <property type="protein sequence ID" value="Solyc12g040643.1.1"/>
    <property type="gene ID" value="Solyc12g040643.1"/>
</dbReference>
<sequence length="422" mass="47599">MAIEDDSLGGSNSRAQCETSTGNLTSQNLKKNYHTLYSDYCNMKGHDRANCNKLKKCDNCHATGHVKDNFYLLIGYPENFKGKKKVNTVNTGGAQLQEALDHTGRSAMHSRLHDEKVHMDRKIQGQEEYCGDIPNQLGQLIHKATPAQLQQMLEILQGNKEFLDSQSCVNLSSDLSHADDPKIVLSYSNVGNCELMPCVILRNAMNDTKLPQHQSFISEASNTGNDHKMILETNGILKDSFKIKDLGELRYFLGIEFARNSTGILMHQRKYCLELISDMGLSSSKPVGDPIKLNKRLTTTEFELHFSPANEHDKLLKDPGVYRKLIGRLLYLTITRPYVAFSVQLLSQFMHSPKTSHMDASMRVVRYIKQSPGLGIFMTSVVDNQLRAYFDADWASCPNNRKSITGYIVTYGDSLISWKFKN</sequence>